<sequence>MIKKTKIFDEFRGVQRLVISDISQQRKFILLTLRISYAEVLMILQNRHSETDGKIFLSPRAEKSKIDCLQFLVYLLLDLFIIFTSFSATISFSMVREHKKNNNSNNKRESKLFPYTIRHNSKRCEEIKKSNRKRKNFFRLSLCLQRNIPSFLLNVISGRVGKGVPGNRGGGILR</sequence>
<accession>A0AAV4SXT1</accession>
<feature type="transmembrane region" description="Helical" evidence="1">
    <location>
        <begin position="71"/>
        <end position="95"/>
    </location>
</feature>
<dbReference type="AlphaFoldDB" id="A0AAV4SXT1"/>
<name>A0AAV4SXT1_CAEEX</name>
<evidence type="ECO:0000313" key="3">
    <source>
        <dbReference type="Proteomes" id="UP001054945"/>
    </source>
</evidence>
<organism evidence="2 3">
    <name type="scientific">Caerostris extrusa</name>
    <name type="common">Bark spider</name>
    <name type="synonym">Caerostris bankana</name>
    <dbReference type="NCBI Taxonomy" id="172846"/>
    <lineage>
        <taxon>Eukaryota</taxon>
        <taxon>Metazoa</taxon>
        <taxon>Ecdysozoa</taxon>
        <taxon>Arthropoda</taxon>
        <taxon>Chelicerata</taxon>
        <taxon>Arachnida</taxon>
        <taxon>Araneae</taxon>
        <taxon>Araneomorphae</taxon>
        <taxon>Entelegynae</taxon>
        <taxon>Araneoidea</taxon>
        <taxon>Araneidae</taxon>
        <taxon>Caerostris</taxon>
    </lineage>
</organism>
<keyword evidence="1" id="KW-0812">Transmembrane</keyword>
<gene>
    <name evidence="2" type="ORF">CEXT_346071</name>
</gene>
<comment type="caution">
    <text evidence="2">The sequence shown here is derived from an EMBL/GenBank/DDBJ whole genome shotgun (WGS) entry which is preliminary data.</text>
</comment>
<keyword evidence="1" id="KW-0472">Membrane</keyword>
<keyword evidence="3" id="KW-1185">Reference proteome</keyword>
<proteinExistence type="predicted"/>
<evidence type="ECO:0000313" key="2">
    <source>
        <dbReference type="EMBL" id="GIY39223.1"/>
    </source>
</evidence>
<dbReference type="Proteomes" id="UP001054945">
    <property type="component" value="Unassembled WGS sequence"/>
</dbReference>
<reference evidence="2 3" key="1">
    <citation type="submission" date="2021-06" db="EMBL/GenBank/DDBJ databases">
        <title>Caerostris extrusa draft genome.</title>
        <authorList>
            <person name="Kono N."/>
            <person name="Arakawa K."/>
        </authorList>
    </citation>
    <scope>NUCLEOTIDE SEQUENCE [LARGE SCALE GENOMIC DNA]</scope>
</reference>
<evidence type="ECO:0000256" key="1">
    <source>
        <dbReference type="SAM" id="Phobius"/>
    </source>
</evidence>
<keyword evidence="1" id="KW-1133">Transmembrane helix</keyword>
<dbReference type="EMBL" id="BPLR01010430">
    <property type="protein sequence ID" value="GIY39223.1"/>
    <property type="molecule type" value="Genomic_DNA"/>
</dbReference>
<protein>
    <submittedName>
        <fullName evidence="2">Uncharacterized protein</fullName>
    </submittedName>
</protein>